<dbReference type="RefSeq" id="WP_132316110.1">
    <property type="nucleotide sequence ID" value="NZ_SMKR01000008.1"/>
</dbReference>
<dbReference type="Gene3D" id="3.60.60.10">
    <property type="entry name" value="Penicillin V Acylase, Chain A"/>
    <property type="match status" value="1"/>
</dbReference>
<gene>
    <name evidence="4" type="ORF">E1218_03380</name>
</gene>
<dbReference type="InterPro" id="IPR025979">
    <property type="entry name" value="ChrR-like_cupin_dom"/>
</dbReference>
<dbReference type="OrthoDB" id="564955at2"/>
<dbReference type="SUPFAM" id="SSF51182">
    <property type="entry name" value="RmlC-like cupins"/>
    <property type="match status" value="1"/>
</dbReference>
<proteinExistence type="predicted"/>
<keyword evidence="5" id="KW-1185">Reference proteome</keyword>
<comment type="caution">
    <text evidence="4">The sequence shown here is derived from an EMBL/GenBank/DDBJ whole genome shotgun (WGS) entry which is preliminary data.</text>
</comment>
<name>A0A4V2YH71_9ACTN</name>
<dbReference type="Pfam" id="PF03417">
    <property type="entry name" value="AAT"/>
    <property type="match status" value="1"/>
</dbReference>
<evidence type="ECO:0000313" key="5">
    <source>
        <dbReference type="Proteomes" id="UP000295172"/>
    </source>
</evidence>
<dbReference type="Gene3D" id="2.60.120.10">
    <property type="entry name" value="Jelly Rolls"/>
    <property type="match status" value="1"/>
</dbReference>
<dbReference type="InterPro" id="IPR047801">
    <property type="entry name" value="Peptidase_C45"/>
</dbReference>
<dbReference type="PANTHER" id="PTHR34180:SF1">
    <property type="entry name" value="BETA-ALANYL-DOPAMINE_CARCININE HYDROLASE"/>
    <property type="match status" value="1"/>
</dbReference>
<accession>A0A4V2YH71</accession>
<evidence type="ECO:0000313" key="4">
    <source>
        <dbReference type="EMBL" id="TDD29817.1"/>
    </source>
</evidence>
<protein>
    <submittedName>
        <fullName evidence="4">Cupin domain-containing protein</fullName>
    </submittedName>
</protein>
<dbReference type="Proteomes" id="UP000295172">
    <property type="component" value="Unassembled WGS sequence"/>
</dbReference>
<dbReference type="PANTHER" id="PTHR34180">
    <property type="entry name" value="PEPTIDASE C45"/>
    <property type="match status" value="1"/>
</dbReference>
<evidence type="ECO:0000259" key="2">
    <source>
        <dbReference type="Pfam" id="PF03417"/>
    </source>
</evidence>
<dbReference type="InterPro" id="IPR005079">
    <property type="entry name" value="Peptidase_C45_hydrolase"/>
</dbReference>
<organism evidence="4 5">
    <name type="scientific">Kribbella turkmenica</name>
    <dbReference type="NCBI Taxonomy" id="2530375"/>
    <lineage>
        <taxon>Bacteria</taxon>
        <taxon>Bacillati</taxon>
        <taxon>Actinomycetota</taxon>
        <taxon>Actinomycetes</taxon>
        <taxon>Propionibacteriales</taxon>
        <taxon>Kribbellaceae</taxon>
        <taxon>Kribbella</taxon>
    </lineage>
</organism>
<reference evidence="4 5" key="1">
    <citation type="submission" date="2019-02" db="EMBL/GenBank/DDBJ databases">
        <title>Draft genome sequences of novel Actinobacteria.</title>
        <authorList>
            <person name="Sahin N."/>
            <person name="Ay H."/>
            <person name="Saygin H."/>
        </authorList>
    </citation>
    <scope>NUCLEOTIDE SEQUENCE [LARGE SCALE GENOMIC DNA]</scope>
    <source>
        <strain evidence="4 5">16K104</strain>
    </source>
</reference>
<evidence type="ECO:0000259" key="3">
    <source>
        <dbReference type="Pfam" id="PF12973"/>
    </source>
</evidence>
<dbReference type="EMBL" id="SMKR01000008">
    <property type="protein sequence ID" value="TDD29817.1"/>
    <property type="molecule type" value="Genomic_DNA"/>
</dbReference>
<evidence type="ECO:0000256" key="1">
    <source>
        <dbReference type="SAM" id="MobiDB-lite"/>
    </source>
</evidence>
<feature type="region of interest" description="Disordered" evidence="1">
    <location>
        <begin position="339"/>
        <end position="360"/>
    </location>
</feature>
<dbReference type="InterPro" id="IPR011051">
    <property type="entry name" value="RmlC_Cupin_sf"/>
</dbReference>
<dbReference type="AlphaFoldDB" id="A0A4V2YH71"/>
<dbReference type="InterPro" id="IPR014710">
    <property type="entry name" value="RmlC-like_jellyroll"/>
</dbReference>
<feature type="domain" description="Peptidase C45 hydrolase" evidence="2">
    <location>
        <begin position="159"/>
        <end position="291"/>
    </location>
</feature>
<feature type="domain" description="ChrR-like cupin" evidence="3">
    <location>
        <begin position="20"/>
        <end position="110"/>
    </location>
</feature>
<sequence>MIPVSAGVPAEIAVPAVPEDDRLWVPQAPDVWFRPLMLNTITGQWCNLLKVTRSGIVSRHRHPSAVFGYVIKGKWQYDEHDWVAETGSFVYEPPGEIHTLRVPEDCTEMITFFNISGAMIYVDDDGNQTGYEDTFTKIQLCRDHYGANGLGAGFGTGLGVPGAFVRRKVLESWDFHEALKAIFGARQSLSSNLLLTHRDGVAIDVETTPGRNAWMYPTDGLLVHGNHFQAFVPPQIEDSYQPFSVDSLYRVPRVEEGLHRVRRDGTSDEAVAKIVQDTMSDHFGHPDAVCQHVDPRRHELDRYATIVSSLVDLTTGTYRLTPGLPCANSYQLAPWNLYDGPGPDDRPDVPGPAQALAGIR</sequence>
<dbReference type="Pfam" id="PF12973">
    <property type="entry name" value="Cupin_7"/>
    <property type="match status" value="1"/>
</dbReference>
<dbReference type="CDD" id="cd20302">
    <property type="entry name" value="cupin_DAD"/>
    <property type="match status" value="1"/>
</dbReference>